<evidence type="ECO:0000313" key="10">
    <source>
        <dbReference type="Proteomes" id="UP001597059"/>
    </source>
</evidence>
<dbReference type="PANTHER" id="PTHR47816">
    <property type="entry name" value="RIBOSOMAL RNA SMALL SUBUNIT METHYLTRANSFERASE C"/>
    <property type="match status" value="1"/>
</dbReference>
<keyword evidence="4 6" id="KW-0808">Transferase</keyword>
<comment type="subunit">
    <text evidence="6">Monomer.</text>
</comment>
<keyword evidence="1 6" id="KW-0963">Cytoplasm</keyword>
<evidence type="ECO:0000256" key="1">
    <source>
        <dbReference type="ARBA" id="ARBA00022490"/>
    </source>
</evidence>
<feature type="domain" description="Methyltransferase small N-terminal" evidence="8">
    <location>
        <begin position="7"/>
        <end position="163"/>
    </location>
</feature>
<dbReference type="PROSITE" id="PS00092">
    <property type="entry name" value="N6_MTASE"/>
    <property type="match status" value="1"/>
</dbReference>
<proteinExistence type="inferred from homology"/>
<evidence type="ECO:0000256" key="5">
    <source>
        <dbReference type="ARBA" id="ARBA00022691"/>
    </source>
</evidence>
<gene>
    <name evidence="6" type="primary">rsmC</name>
    <name evidence="9" type="ORF">ACFQ45_07460</name>
</gene>
<reference evidence="10" key="1">
    <citation type="journal article" date="2019" name="Int. J. Syst. Evol. Microbiol.">
        <title>The Global Catalogue of Microorganisms (GCM) 10K type strain sequencing project: providing services to taxonomists for standard genome sequencing and annotation.</title>
        <authorList>
            <consortium name="The Broad Institute Genomics Platform"/>
            <consortium name="The Broad Institute Genome Sequencing Center for Infectious Disease"/>
            <person name="Wu L."/>
            <person name="Ma J."/>
        </authorList>
    </citation>
    <scope>NUCLEOTIDE SEQUENCE [LARGE SCALE GENOMIC DNA]</scope>
    <source>
        <strain evidence="10">JCM 30774</strain>
    </source>
</reference>
<dbReference type="PANTHER" id="PTHR47816:SF4">
    <property type="entry name" value="RIBOSOMAL RNA SMALL SUBUNIT METHYLTRANSFERASE C"/>
    <property type="match status" value="1"/>
</dbReference>
<evidence type="ECO:0000256" key="2">
    <source>
        <dbReference type="ARBA" id="ARBA00022552"/>
    </source>
</evidence>
<dbReference type="CDD" id="cd02440">
    <property type="entry name" value="AdoMet_MTases"/>
    <property type="match status" value="1"/>
</dbReference>
<dbReference type="InterPro" id="IPR013675">
    <property type="entry name" value="Mtase_sm_N"/>
</dbReference>
<evidence type="ECO:0000259" key="7">
    <source>
        <dbReference type="Pfam" id="PF05175"/>
    </source>
</evidence>
<evidence type="ECO:0000259" key="8">
    <source>
        <dbReference type="Pfam" id="PF08468"/>
    </source>
</evidence>
<dbReference type="EMBL" id="JBHTMN010000007">
    <property type="protein sequence ID" value="MFD1383199.1"/>
    <property type="molecule type" value="Genomic_DNA"/>
</dbReference>
<dbReference type="InterPro" id="IPR023543">
    <property type="entry name" value="rRNA_ssu_MeTfrase_C"/>
</dbReference>
<comment type="catalytic activity">
    <reaction evidence="6">
        <text>guanosine(1207) in 16S rRNA + S-adenosyl-L-methionine = N(2)-methylguanosine(1207) in 16S rRNA + S-adenosyl-L-homocysteine + H(+)</text>
        <dbReference type="Rhea" id="RHEA:42736"/>
        <dbReference type="Rhea" id="RHEA-COMP:10213"/>
        <dbReference type="Rhea" id="RHEA-COMP:10214"/>
        <dbReference type="ChEBI" id="CHEBI:15378"/>
        <dbReference type="ChEBI" id="CHEBI:57856"/>
        <dbReference type="ChEBI" id="CHEBI:59789"/>
        <dbReference type="ChEBI" id="CHEBI:74269"/>
        <dbReference type="ChEBI" id="CHEBI:74481"/>
        <dbReference type="EC" id="2.1.1.172"/>
    </reaction>
</comment>
<dbReference type="InterPro" id="IPR007848">
    <property type="entry name" value="Small_mtfrase_dom"/>
</dbReference>
<dbReference type="Proteomes" id="UP001597059">
    <property type="component" value="Unassembled WGS sequence"/>
</dbReference>
<comment type="caution">
    <text evidence="9">The sequence shown here is derived from an EMBL/GenBank/DDBJ whole genome shotgun (WGS) entry which is preliminary data.</text>
</comment>
<evidence type="ECO:0000313" key="9">
    <source>
        <dbReference type="EMBL" id="MFD1383199.1"/>
    </source>
</evidence>
<protein>
    <recommendedName>
        <fullName evidence="6">Ribosomal RNA small subunit methyltransferase C</fullName>
        <ecNumber evidence="6">2.1.1.172</ecNumber>
    </recommendedName>
    <alternativeName>
        <fullName evidence="6">16S rRNA m2G1207 methyltransferase</fullName>
    </alternativeName>
    <alternativeName>
        <fullName evidence="6">rRNA (guanine-N(2)-)-methyltransferase RsmC</fullName>
    </alternativeName>
</protein>
<dbReference type="Pfam" id="PF05175">
    <property type="entry name" value="MTS"/>
    <property type="match status" value="1"/>
</dbReference>
<evidence type="ECO:0000256" key="6">
    <source>
        <dbReference type="HAMAP-Rule" id="MF_01862"/>
    </source>
</evidence>
<organism evidence="9 10">
    <name type="scientific">Rhodanobacter aciditrophus</name>
    <dbReference type="NCBI Taxonomy" id="1623218"/>
    <lineage>
        <taxon>Bacteria</taxon>
        <taxon>Pseudomonadati</taxon>
        <taxon>Pseudomonadota</taxon>
        <taxon>Gammaproteobacteria</taxon>
        <taxon>Lysobacterales</taxon>
        <taxon>Rhodanobacteraceae</taxon>
        <taxon>Rhodanobacter</taxon>
    </lineage>
</organism>
<comment type="subcellular location">
    <subcellularLocation>
        <location evidence="6">Cytoplasm</location>
    </subcellularLocation>
</comment>
<dbReference type="InterPro" id="IPR046977">
    <property type="entry name" value="RsmC/RlmG"/>
</dbReference>
<dbReference type="GO" id="GO:0032259">
    <property type="term" value="P:methylation"/>
    <property type="evidence" value="ECO:0007669"/>
    <property type="project" value="UniProtKB-KW"/>
</dbReference>
<evidence type="ECO:0000256" key="4">
    <source>
        <dbReference type="ARBA" id="ARBA00022679"/>
    </source>
</evidence>
<accession>A0ABW4AYY0</accession>
<dbReference type="EC" id="2.1.1.172" evidence="6"/>
<keyword evidence="5 6" id="KW-0949">S-adenosyl-L-methionine</keyword>
<comment type="function">
    <text evidence="6">Specifically methylates the guanine in position 1207 of 16S rRNA in the 30S particle.</text>
</comment>
<keyword evidence="10" id="KW-1185">Reference proteome</keyword>
<dbReference type="RefSeq" id="WP_377366374.1">
    <property type="nucleotide sequence ID" value="NZ_JBHTMN010000007.1"/>
</dbReference>
<keyword evidence="3 6" id="KW-0489">Methyltransferase</keyword>
<feature type="domain" description="Methyltransferase small" evidence="7">
    <location>
        <begin position="173"/>
        <end position="345"/>
    </location>
</feature>
<comment type="similarity">
    <text evidence="6">Belongs to the methyltransferase superfamily. RsmC family.</text>
</comment>
<evidence type="ECO:0000256" key="3">
    <source>
        <dbReference type="ARBA" id="ARBA00022603"/>
    </source>
</evidence>
<dbReference type="InterPro" id="IPR002052">
    <property type="entry name" value="DNA_methylase_N6_adenine_CS"/>
</dbReference>
<dbReference type="InterPro" id="IPR029063">
    <property type="entry name" value="SAM-dependent_MTases_sf"/>
</dbReference>
<dbReference type="Pfam" id="PF08468">
    <property type="entry name" value="MTS_N"/>
    <property type="match status" value="1"/>
</dbReference>
<dbReference type="Gene3D" id="3.40.50.150">
    <property type="entry name" value="Vaccinia Virus protein VP39"/>
    <property type="match status" value="2"/>
</dbReference>
<dbReference type="HAMAP" id="MF_01862">
    <property type="entry name" value="16SrRNA_methyltr_C"/>
    <property type="match status" value="1"/>
</dbReference>
<dbReference type="SUPFAM" id="SSF53335">
    <property type="entry name" value="S-adenosyl-L-methionine-dependent methyltransferases"/>
    <property type="match status" value="1"/>
</dbReference>
<name>A0ABW4AYY0_9GAMM</name>
<sequence>MSLNPPSLLLERNAEQFTGKVLFANPEDAFPQELKGQAEVFAWCQSYTVYEQLLRVGLSESNVQFSAQWDSTIASDFDHVIIYQPKAKELLDYLLAATLPVLKKGGQVWLVGDNKSGVKSSSKRMVSPLEHVGKFDGAKHCLLFNGQKADEAKPFVFEDWVTSWNVDVAGQAFTLCSIPGVFGHGKLDRGTVILLEQMQSHRFMADVANARLLDFGCGDGIISMWLHKHTGAKLHALDDSALALAATELTFAANQAVGAVTLVASNGLNEVKGRFNYVITNPPFHTGVSTDYSVPEKFFINVKQHLTLNGEVFVVANDFLRYSPLMDAALSKSVQLERKNGFAVYHARQKRN</sequence>
<keyword evidence="2 6" id="KW-0698">rRNA processing</keyword>
<dbReference type="GO" id="GO:0008168">
    <property type="term" value="F:methyltransferase activity"/>
    <property type="evidence" value="ECO:0007669"/>
    <property type="project" value="UniProtKB-KW"/>
</dbReference>